<feature type="region of interest" description="Disordered" evidence="1">
    <location>
        <begin position="258"/>
        <end position="349"/>
    </location>
</feature>
<proteinExistence type="predicted"/>
<dbReference type="RefSeq" id="XP_015653190.1">
    <property type="nucleotide sequence ID" value="XM_015808299.1"/>
</dbReference>
<dbReference type="EMBL" id="LGTL01000028">
    <property type="protein sequence ID" value="KPA74751.1"/>
    <property type="molecule type" value="Genomic_DNA"/>
</dbReference>
<feature type="region of interest" description="Disordered" evidence="1">
    <location>
        <begin position="496"/>
        <end position="516"/>
    </location>
</feature>
<protein>
    <submittedName>
        <fullName evidence="2">Uncharacterized protein</fullName>
    </submittedName>
</protein>
<dbReference type="OMA" id="MAHAIQC"/>
<organism evidence="2 3">
    <name type="scientific">Leptomonas pyrrhocoris</name>
    <name type="common">Firebug parasite</name>
    <dbReference type="NCBI Taxonomy" id="157538"/>
    <lineage>
        <taxon>Eukaryota</taxon>
        <taxon>Discoba</taxon>
        <taxon>Euglenozoa</taxon>
        <taxon>Kinetoplastea</taxon>
        <taxon>Metakinetoplastina</taxon>
        <taxon>Trypanosomatida</taxon>
        <taxon>Trypanosomatidae</taxon>
        <taxon>Leishmaniinae</taxon>
        <taxon>Leptomonas</taxon>
    </lineage>
</organism>
<evidence type="ECO:0000256" key="1">
    <source>
        <dbReference type="SAM" id="MobiDB-lite"/>
    </source>
</evidence>
<gene>
    <name evidence="2" type="ORF">ABB37_09046</name>
</gene>
<dbReference type="AlphaFoldDB" id="A0A0N0VD61"/>
<evidence type="ECO:0000313" key="3">
    <source>
        <dbReference type="Proteomes" id="UP000037923"/>
    </source>
</evidence>
<feature type="compositionally biased region" description="Polar residues" evidence="1">
    <location>
        <begin position="315"/>
        <end position="325"/>
    </location>
</feature>
<name>A0A0N0VD61_LEPPY</name>
<sequence length="576" mass="60136">MSSRPSAANTYTRSAILAWANAVLQRSHLTFHDIPCHDVALLLFGIFHATDVQIESCVSTNDAVGVPLLSAAELRRHDAVHRVTCRRYLQLLQFPPAVTTTAAAVVGNASSAASVSSAVAASVVASAEDRSGSNAVTQLRNAEHVLALIRALSSEEAEQLRAGNSCSDGPKEQDGDIDAEGAVNTGNAANVVLLLGPSMTANAWLGGNAFVEELKLWRWVRLMADRHRCTVTSIRTTIAAYLQHDVLEPLRAVPPTVSSSSLLSTVCGTAGKRSRSSSPEPTEEQDEGGEKEHAEDSSIGQTHTATGRHADGLNVSENTAEVQQQQRRRLDASQPPVAPLLTSTASTTPFYGSVSPVHALLSPIRGTDRHERDDGESLSCSSTSAAAAALALHEATEATTTSYVAQTLPLQNALRVARSTLECTLRDAATVTAADTEVVSAHSSTGAAENLCDGAGQMSLHPSAPPAVHNNGEAQEVLCRRRMVEHVFPVTAITDGRAQADTRRGSGGSGGGAVPNSSASALTAPSSCCVCPAVMAHAIQCNLNAIDALEEARVKAIAACMKKDPVALLAALQSIV</sequence>
<dbReference type="OrthoDB" id="273825at2759"/>
<keyword evidence="3" id="KW-1185">Reference proteome</keyword>
<reference evidence="2 3" key="1">
    <citation type="submission" date="2015-07" db="EMBL/GenBank/DDBJ databases">
        <title>High-quality genome of monoxenous trypanosomatid Leptomonas pyrrhocoris.</title>
        <authorList>
            <person name="Flegontov P."/>
            <person name="Butenko A."/>
            <person name="Firsov S."/>
            <person name="Vlcek C."/>
            <person name="Logacheva M.D."/>
            <person name="Field M."/>
            <person name="Filatov D."/>
            <person name="Flegontova O."/>
            <person name="Gerasimov E."/>
            <person name="Jackson A.P."/>
            <person name="Kelly S."/>
            <person name="Opperdoes F."/>
            <person name="O'Reilly A."/>
            <person name="Votypka J."/>
            <person name="Yurchenko V."/>
            <person name="Lukes J."/>
        </authorList>
    </citation>
    <scope>NUCLEOTIDE SEQUENCE [LARGE SCALE GENOMIC DNA]</scope>
    <source>
        <strain evidence="2">H10</strain>
    </source>
</reference>
<evidence type="ECO:0000313" key="2">
    <source>
        <dbReference type="EMBL" id="KPA74751.1"/>
    </source>
</evidence>
<dbReference type="VEuPathDB" id="TriTrypDB:LpyrH10_28_0790"/>
<dbReference type="GeneID" id="26909329"/>
<comment type="caution">
    <text evidence="2">The sequence shown here is derived from an EMBL/GenBank/DDBJ whole genome shotgun (WGS) entry which is preliminary data.</text>
</comment>
<dbReference type="Proteomes" id="UP000037923">
    <property type="component" value="Unassembled WGS sequence"/>
</dbReference>
<accession>A0A0N0VD61</accession>